<accession>A0A8H6IIF3</accession>
<reference evidence="6 7" key="1">
    <citation type="submission" date="2020-07" db="EMBL/GenBank/DDBJ databases">
        <title>Comparative genomics of pyrophilous fungi reveals a link between fire events and developmental genes.</title>
        <authorList>
            <consortium name="DOE Joint Genome Institute"/>
            <person name="Steindorff A.S."/>
            <person name="Carver A."/>
            <person name="Calhoun S."/>
            <person name="Stillman K."/>
            <person name="Liu H."/>
            <person name="Lipzen A."/>
            <person name="Pangilinan J."/>
            <person name="Labutti K."/>
            <person name="Bruns T.D."/>
            <person name="Grigoriev I.V."/>
        </authorList>
    </citation>
    <scope>NUCLEOTIDE SEQUENCE [LARGE SCALE GENOMIC DNA]</scope>
    <source>
        <strain evidence="6 7">CBS 144469</strain>
    </source>
</reference>
<keyword evidence="7" id="KW-1185">Reference proteome</keyword>
<gene>
    <name evidence="6" type="ORF">DFP72DRAFT_869885</name>
</gene>
<dbReference type="Pfam" id="PF14630">
    <property type="entry name" value="ORC5_C"/>
    <property type="match status" value="1"/>
</dbReference>
<dbReference type="GO" id="GO:0003688">
    <property type="term" value="F:DNA replication origin binding"/>
    <property type="evidence" value="ECO:0007669"/>
    <property type="project" value="TreeGrafter"/>
</dbReference>
<evidence type="ECO:0000313" key="6">
    <source>
        <dbReference type="EMBL" id="KAF6765044.1"/>
    </source>
</evidence>
<comment type="subcellular location">
    <subcellularLocation>
        <location evidence="1">Nucleus</location>
    </subcellularLocation>
</comment>
<dbReference type="PANTHER" id="PTHR12705:SF0">
    <property type="entry name" value="ORIGIN RECOGNITION COMPLEX SUBUNIT 5"/>
    <property type="match status" value="1"/>
</dbReference>
<dbReference type="OrthoDB" id="365981at2759"/>
<dbReference type="Pfam" id="PF21639">
    <property type="entry name" value="ORC5_lid"/>
    <property type="match status" value="1"/>
</dbReference>
<proteinExistence type="predicted"/>
<comment type="caution">
    <text evidence="6">The sequence shown here is derived from an EMBL/GenBank/DDBJ whole genome shotgun (WGS) entry which is preliminary data.</text>
</comment>
<dbReference type="Proteomes" id="UP000521943">
    <property type="component" value="Unassembled WGS sequence"/>
</dbReference>
<dbReference type="GO" id="GO:0005664">
    <property type="term" value="C:nuclear origin of replication recognition complex"/>
    <property type="evidence" value="ECO:0007669"/>
    <property type="project" value="TreeGrafter"/>
</dbReference>
<evidence type="ECO:0000259" key="4">
    <source>
        <dbReference type="Pfam" id="PF14630"/>
    </source>
</evidence>
<evidence type="ECO:0000313" key="7">
    <source>
        <dbReference type="Proteomes" id="UP000521943"/>
    </source>
</evidence>
<keyword evidence="3" id="KW-0539">Nucleus</keyword>
<dbReference type="InterPro" id="IPR020796">
    <property type="entry name" value="ORC5"/>
</dbReference>
<dbReference type="GO" id="GO:0006270">
    <property type="term" value="P:DNA replication initiation"/>
    <property type="evidence" value="ECO:0007669"/>
    <property type="project" value="TreeGrafter"/>
</dbReference>
<dbReference type="PANTHER" id="PTHR12705">
    <property type="entry name" value="ORIGIN RECOGNITION COMPLEX SUBUNIT 5"/>
    <property type="match status" value="1"/>
</dbReference>
<sequence>MASLPPSTEHSNFAPGYEDVVVELSTLISYGPPPFIYVHDAQTSKVTANVLGDTLSSLPSEPGPSSRSPTTRICVGHVDAIRSYSPRLLFESLIHSLVGHEPGWDDGCPNWSGDREGDFRWNENVDAFLQGLRAAHAHLCAQDTSSKFMDGNKNAKGKTKGDLFDGVRLVLVVERAERLKDTMPELLVPLARLQELARLDLCVIFVSEVGWDSVKPPLGAAPDPYFIDVPPLSKENTVNIIASRYPGLSAEDPEVYHPALQMLYSHFISMVCDVCHMHTHDPHELQYIAAARWPGFIKPLRDEHHARQKEIEAETDGEGEFEDIEPPSEDTRLRLTRLFGASLSQALETLYPRLTNASDWAKVNQPPADLLSRSRAEAKIGTVEPDSMLGTGSLLGHLPRVSKFILIASFLASTNPAKSDLRMFGRGLDDKKRKRRRAQATVKPKGGVTKVPQRLLGPSPFPLDRLIAILGALLEEHDVESRLPAPELSIAGESTDMEISRVSIYAAIQELTSSRLMHRTTKPEVIDGPPMFKCAISYDLALVLSKEVKVSLSDLLWDQM</sequence>
<dbReference type="AlphaFoldDB" id="A0A8H6IIF3"/>
<evidence type="ECO:0000259" key="5">
    <source>
        <dbReference type="Pfam" id="PF21639"/>
    </source>
</evidence>
<evidence type="ECO:0000256" key="1">
    <source>
        <dbReference type="ARBA" id="ARBA00004123"/>
    </source>
</evidence>
<feature type="domain" description="ORC5 lid" evidence="5">
    <location>
        <begin position="264"/>
        <end position="326"/>
    </location>
</feature>
<organism evidence="6 7">
    <name type="scientific">Ephemerocybe angulata</name>
    <dbReference type="NCBI Taxonomy" id="980116"/>
    <lineage>
        <taxon>Eukaryota</taxon>
        <taxon>Fungi</taxon>
        <taxon>Dikarya</taxon>
        <taxon>Basidiomycota</taxon>
        <taxon>Agaricomycotina</taxon>
        <taxon>Agaricomycetes</taxon>
        <taxon>Agaricomycetidae</taxon>
        <taxon>Agaricales</taxon>
        <taxon>Agaricineae</taxon>
        <taxon>Psathyrellaceae</taxon>
        <taxon>Ephemerocybe</taxon>
    </lineage>
</organism>
<feature type="non-terminal residue" evidence="6">
    <location>
        <position position="560"/>
    </location>
</feature>
<protein>
    <submittedName>
        <fullName evidence="6">Origin recognition complex subunit 5 C-terminus-domain-containing protein</fullName>
    </submittedName>
</protein>
<feature type="domain" description="Origin recognition complex subunit 5 C-terminal" evidence="4">
    <location>
        <begin position="398"/>
        <end position="555"/>
    </location>
</feature>
<dbReference type="EMBL" id="JACGCI010000003">
    <property type="protein sequence ID" value="KAF6765044.1"/>
    <property type="molecule type" value="Genomic_DNA"/>
</dbReference>
<dbReference type="InterPro" id="IPR047088">
    <property type="entry name" value="ORC5_C"/>
</dbReference>
<evidence type="ECO:0000256" key="2">
    <source>
        <dbReference type="ARBA" id="ARBA00022705"/>
    </source>
</evidence>
<dbReference type="InterPro" id="IPR048866">
    <property type="entry name" value="ORC5_lid"/>
</dbReference>
<keyword evidence="2" id="KW-0235">DNA replication</keyword>
<evidence type="ECO:0000256" key="3">
    <source>
        <dbReference type="ARBA" id="ARBA00023242"/>
    </source>
</evidence>
<name>A0A8H6IIF3_9AGAR</name>